<feature type="signal peptide" evidence="2">
    <location>
        <begin position="1"/>
        <end position="23"/>
    </location>
</feature>
<dbReference type="HOGENOM" id="CLU_009902_3_3_0"/>
<protein>
    <submittedName>
        <fullName evidence="4">Peptidase M16 domain protein</fullName>
    </submittedName>
</protein>
<reference evidence="4 5" key="1">
    <citation type="submission" date="2010-12" db="EMBL/GenBank/DDBJ databases">
        <title>Complete sequence of Desulfurispirillum indicum S5.</title>
        <authorList>
            <consortium name="US DOE Joint Genome Institute"/>
            <person name="Lucas S."/>
            <person name="Copeland A."/>
            <person name="Lapidus A."/>
            <person name="Cheng J.-F."/>
            <person name="Goodwin L."/>
            <person name="Pitluck S."/>
            <person name="Chertkov O."/>
            <person name="Held B."/>
            <person name="Detter J.C."/>
            <person name="Han C."/>
            <person name="Tapia R."/>
            <person name="Land M."/>
            <person name="Hauser L."/>
            <person name="Kyrpides N."/>
            <person name="Ivanova N."/>
            <person name="Mikhailova N."/>
            <person name="Haggblom M."/>
            <person name="Rauschenbach I."/>
            <person name="Bini E."/>
            <person name="Woyke T."/>
        </authorList>
    </citation>
    <scope>NUCLEOTIDE SEQUENCE [LARGE SCALE GENOMIC DNA]</scope>
    <source>
        <strain evidence="5">ATCC BAA-1389 / DSM 22839 / S5</strain>
    </source>
</reference>
<evidence type="ECO:0000313" key="5">
    <source>
        <dbReference type="Proteomes" id="UP000002572"/>
    </source>
</evidence>
<evidence type="ECO:0000256" key="1">
    <source>
        <dbReference type="ARBA" id="ARBA00007261"/>
    </source>
</evidence>
<name>E6W593_DESIS</name>
<dbReference type="GO" id="GO:0046872">
    <property type="term" value="F:metal ion binding"/>
    <property type="evidence" value="ECO:0007669"/>
    <property type="project" value="InterPro"/>
</dbReference>
<accession>E6W593</accession>
<dbReference type="Pfam" id="PF05193">
    <property type="entry name" value="Peptidase_M16_C"/>
    <property type="match status" value="1"/>
</dbReference>
<dbReference type="Proteomes" id="UP000002572">
    <property type="component" value="Chromosome"/>
</dbReference>
<dbReference type="RefSeq" id="WP_013507043.1">
    <property type="nucleotide sequence ID" value="NC_014836.1"/>
</dbReference>
<keyword evidence="2" id="KW-0732">Signal</keyword>
<dbReference type="InterPro" id="IPR007863">
    <property type="entry name" value="Peptidase_M16_C"/>
</dbReference>
<sequence>MKAWQRVLTGVLLSVLLVCTAAARNGAEIRTLENGITMVMLRDANLPLVSMGFYQPGGVVAQSEDNSLASITYALLSEGTRTYSRQQLHSIEENGGSIGAQSYNRLGALSATVHRDDAATTLSFLVSMQREPLLPPERFEVIRNQTMAAIANRQAIAHRHGAWLFRRELFAGTPMAFTATGDAEATANLSIDEVRDYHRRVIARSGGAYFLLAGDLDQPLIELVVSQLSALPADDETALKAFVHFDTASPLQRWHDAPGQQAHIFLRYGAPGADDPCFPPLQVGTAILGGGMGSRMFSQLREREGLAYSVNASLGTTMVNASIDAYMGTARHNAAYALDAMQRHFRQLRDELVSESELQRAQNYLVGNHALSRETIGDQGFSALLNIAMGLGAEHDASYPERIFAVTAQQIQQCAQQWLDAEPDFLVYGADQPR</sequence>
<dbReference type="InParanoid" id="E6W593"/>
<organism evidence="4 5">
    <name type="scientific">Desulfurispirillum indicum (strain ATCC BAA-1389 / DSM 22839 / S5)</name>
    <dbReference type="NCBI Taxonomy" id="653733"/>
    <lineage>
        <taxon>Bacteria</taxon>
        <taxon>Pseudomonadati</taxon>
        <taxon>Chrysiogenota</taxon>
        <taxon>Chrysiogenia</taxon>
        <taxon>Chrysiogenales</taxon>
        <taxon>Chrysiogenaceae</taxon>
        <taxon>Desulfurispirillum</taxon>
    </lineage>
</organism>
<comment type="similarity">
    <text evidence="1">Belongs to the peptidase M16 family.</text>
</comment>
<dbReference type="OrthoDB" id="9811314at2"/>
<dbReference type="STRING" id="653733.Selin_2457"/>
<keyword evidence="5" id="KW-1185">Reference proteome</keyword>
<feature type="domain" description="Peptidase M16 C-terminal" evidence="3">
    <location>
        <begin position="188"/>
        <end position="364"/>
    </location>
</feature>
<evidence type="ECO:0000259" key="3">
    <source>
        <dbReference type="Pfam" id="PF05193"/>
    </source>
</evidence>
<dbReference type="KEGG" id="din:Selin_2457"/>
<dbReference type="eggNOG" id="COG0612">
    <property type="taxonomic scope" value="Bacteria"/>
</dbReference>
<evidence type="ECO:0000313" key="4">
    <source>
        <dbReference type="EMBL" id="ADU67172.1"/>
    </source>
</evidence>
<dbReference type="Gene3D" id="3.30.830.10">
    <property type="entry name" value="Metalloenzyme, LuxS/M16 peptidase-like"/>
    <property type="match status" value="2"/>
</dbReference>
<dbReference type="PANTHER" id="PTHR11851">
    <property type="entry name" value="METALLOPROTEASE"/>
    <property type="match status" value="1"/>
</dbReference>
<proteinExistence type="inferred from homology"/>
<dbReference type="EMBL" id="CP002432">
    <property type="protein sequence ID" value="ADU67172.1"/>
    <property type="molecule type" value="Genomic_DNA"/>
</dbReference>
<evidence type="ECO:0000256" key="2">
    <source>
        <dbReference type="SAM" id="SignalP"/>
    </source>
</evidence>
<dbReference type="InterPro" id="IPR011249">
    <property type="entry name" value="Metalloenz_LuxS/M16"/>
</dbReference>
<gene>
    <name evidence="4" type="ordered locus">Selin_2457</name>
</gene>
<dbReference type="InterPro" id="IPR050361">
    <property type="entry name" value="MPP/UQCRC_Complex"/>
</dbReference>
<dbReference type="AlphaFoldDB" id="E6W593"/>
<feature type="chain" id="PRO_5003211458" evidence="2">
    <location>
        <begin position="24"/>
        <end position="434"/>
    </location>
</feature>
<dbReference type="SUPFAM" id="SSF63411">
    <property type="entry name" value="LuxS/MPP-like metallohydrolase"/>
    <property type="match status" value="2"/>
</dbReference>
<dbReference type="PANTHER" id="PTHR11851:SF49">
    <property type="entry name" value="MITOCHONDRIAL-PROCESSING PEPTIDASE SUBUNIT ALPHA"/>
    <property type="match status" value="1"/>
</dbReference>